<keyword evidence="3" id="KW-0443">Lipid metabolism</keyword>
<evidence type="ECO:0000256" key="3">
    <source>
        <dbReference type="ARBA" id="ARBA00023098"/>
    </source>
</evidence>
<gene>
    <name evidence="4" type="ORF">AVDCRST_MAG10-251</name>
</gene>
<dbReference type="GO" id="GO:0003847">
    <property type="term" value="F:1-alkyl-2-acetylglycerophosphocholine esterase activity"/>
    <property type="evidence" value="ECO:0007669"/>
    <property type="project" value="TreeGrafter"/>
</dbReference>
<accession>A0A6J4H447</accession>
<dbReference type="AlphaFoldDB" id="A0A6J4H447"/>
<evidence type="ECO:0000256" key="1">
    <source>
        <dbReference type="ARBA" id="ARBA00022801"/>
    </source>
</evidence>
<dbReference type="SUPFAM" id="SSF53474">
    <property type="entry name" value="alpha/beta-Hydrolases"/>
    <property type="match status" value="1"/>
</dbReference>
<dbReference type="InterPro" id="IPR017395">
    <property type="entry name" value="Chlorophyllase-like"/>
</dbReference>
<dbReference type="GO" id="GO:0016042">
    <property type="term" value="P:lipid catabolic process"/>
    <property type="evidence" value="ECO:0007669"/>
    <property type="project" value="UniProtKB-KW"/>
</dbReference>
<organism evidence="4">
    <name type="scientific">uncultured Acidimicrobiales bacterium</name>
    <dbReference type="NCBI Taxonomy" id="310071"/>
    <lineage>
        <taxon>Bacteria</taxon>
        <taxon>Bacillati</taxon>
        <taxon>Actinomycetota</taxon>
        <taxon>Acidimicrobiia</taxon>
        <taxon>Acidimicrobiales</taxon>
        <taxon>environmental samples</taxon>
    </lineage>
</organism>
<reference evidence="4" key="1">
    <citation type="submission" date="2020-02" db="EMBL/GenBank/DDBJ databases">
        <authorList>
            <person name="Meier V. D."/>
        </authorList>
    </citation>
    <scope>NUCLEOTIDE SEQUENCE</scope>
    <source>
        <strain evidence="4">AVDCRST_MAG10</strain>
    </source>
</reference>
<dbReference type="Pfam" id="PF07224">
    <property type="entry name" value="Chlorophyllase"/>
    <property type="match status" value="1"/>
</dbReference>
<dbReference type="Gene3D" id="3.40.50.1820">
    <property type="entry name" value="alpha/beta hydrolase"/>
    <property type="match status" value="1"/>
</dbReference>
<dbReference type="PANTHER" id="PTHR10272:SF0">
    <property type="entry name" value="PLATELET-ACTIVATING FACTOR ACETYLHYDROLASE"/>
    <property type="match status" value="1"/>
</dbReference>
<dbReference type="EMBL" id="CADCTB010000016">
    <property type="protein sequence ID" value="CAA9213474.1"/>
    <property type="molecule type" value="Genomic_DNA"/>
</dbReference>
<proteinExistence type="predicted"/>
<evidence type="ECO:0000313" key="4">
    <source>
        <dbReference type="EMBL" id="CAA9213474.1"/>
    </source>
</evidence>
<keyword evidence="2" id="KW-0442">Lipid degradation</keyword>
<evidence type="ECO:0000256" key="2">
    <source>
        <dbReference type="ARBA" id="ARBA00022963"/>
    </source>
</evidence>
<protein>
    <submittedName>
        <fullName evidence="4">Uncharacterized protein</fullName>
    </submittedName>
</protein>
<dbReference type="InterPro" id="IPR029058">
    <property type="entry name" value="AB_hydrolase_fold"/>
</dbReference>
<dbReference type="PANTHER" id="PTHR10272">
    <property type="entry name" value="PLATELET-ACTIVATING FACTOR ACETYLHYDROLASE"/>
    <property type="match status" value="1"/>
</dbReference>
<name>A0A6J4H447_9ACTN</name>
<sequence length="366" mass="38366">MSMAGSRSPQRLIDRSQRNAHGAMMSLMAGCARRHWAWFSALIVAVGLFGCGGGGDDDSNGPAQEATFAVGTRFETFVDRSRPTNATADSEARPQRTFETLVTYPAAGSPGRPPSSGAPASPGGPFPLVVFSHGSGVSTPARYELLINAWAAAGYVIAAPSYPLSSTSLPGASGDVVNQPADVSFLISEMIRLGANPASPYTGLVDGERIAVAGHSLGAVTTLGVAFNGCCVDRRIDAGIVMAGGAAFFPPEQWFGTIRTPILVVHGDDDRIVRIADGQKVFADALPPKAMLTVFGGDHNRPYGGSLATTENPERLGATLNGPTQIVNTTAVAFLDRFLKDRKDALARLRTVLLDEVGVKLEVIEQ</sequence>
<dbReference type="PROSITE" id="PS51257">
    <property type="entry name" value="PROKAR_LIPOPROTEIN"/>
    <property type="match status" value="1"/>
</dbReference>
<keyword evidence="1" id="KW-0378">Hydrolase</keyword>